<proteinExistence type="predicted"/>
<keyword evidence="1" id="KW-1133">Transmembrane helix</keyword>
<dbReference type="AlphaFoldDB" id="A0A2X2E7C8"/>
<gene>
    <name evidence="2" type="ORF">NCTC11842_00727</name>
</gene>
<sequence length="79" mass="9224">MGLFRLLFWLALIIAVVWLCRRLLQAKPQKSQKTRLAKPQPMVRCGHCGVHIPRDKALPHGEFWFCCQDHLQKSLSSER</sequence>
<evidence type="ECO:0000256" key="1">
    <source>
        <dbReference type="SAM" id="Phobius"/>
    </source>
</evidence>
<reference evidence="2 3" key="1">
    <citation type="submission" date="2018-06" db="EMBL/GenBank/DDBJ databases">
        <authorList>
            <consortium name="Pathogen Informatics"/>
            <person name="Doyle S."/>
        </authorList>
    </citation>
    <scope>NUCLEOTIDE SEQUENCE [LARGE SCALE GENOMIC DNA]</scope>
    <source>
        <strain evidence="2 3">NCTC11842</strain>
    </source>
</reference>
<protein>
    <submittedName>
        <fullName evidence="2">MYND finger</fullName>
    </submittedName>
</protein>
<name>A0A2X2E7C8_PSELU</name>
<evidence type="ECO:0000313" key="3">
    <source>
        <dbReference type="Proteomes" id="UP000250443"/>
    </source>
</evidence>
<dbReference type="InterPro" id="IPR049708">
    <property type="entry name" value="PP0621-like"/>
</dbReference>
<keyword evidence="1" id="KW-0472">Membrane</keyword>
<dbReference type="RefSeq" id="WP_010797196.1">
    <property type="nucleotide sequence ID" value="NZ_CP069262.1"/>
</dbReference>
<feature type="transmembrane region" description="Helical" evidence="1">
    <location>
        <begin position="6"/>
        <end position="24"/>
    </location>
</feature>
<dbReference type="Proteomes" id="UP000250443">
    <property type="component" value="Unassembled WGS sequence"/>
</dbReference>
<keyword evidence="1" id="KW-0812">Transmembrane</keyword>
<dbReference type="NCBIfam" id="NF041023">
    <property type="entry name" value="PP0621_fam"/>
    <property type="match status" value="1"/>
</dbReference>
<accession>A0A2X2E7C8</accession>
<evidence type="ECO:0000313" key="2">
    <source>
        <dbReference type="EMBL" id="SPZ02690.1"/>
    </source>
</evidence>
<organism evidence="2 3">
    <name type="scientific">Pseudomonas luteola</name>
    <dbReference type="NCBI Taxonomy" id="47886"/>
    <lineage>
        <taxon>Bacteria</taxon>
        <taxon>Pseudomonadati</taxon>
        <taxon>Pseudomonadota</taxon>
        <taxon>Gammaproteobacteria</taxon>
        <taxon>Pseudomonadales</taxon>
        <taxon>Pseudomonadaceae</taxon>
        <taxon>Pseudomonas</taxon>
    </lineage>
</organism>
<dbReference type="EMBL" id="UAUF01000008">
    <property type="protein sequence ID" value="SPZ02690.1"/>
    <property type="molecule type" value="Genomic_DNA"/>
</dbReference>